<feature type="compositionally biased region" description="Basic residues" evidence="2">
    <location>
        <begin position="269"/>
        <end position="280"/>
    </location>
</feature>
<evidence type="ECO:0000256" key="2">
    <source>
        <dbReference type="SAM" id="MobiDB-lite"/>
    </source>
</evidence>
<dbReference type="EMBL" id="JAWQEG010003985">
    <property type="protein sequence ID" value="KAK3863606.1"/>
    <property type="molecule type" value="Genomic_DNA"/>
</dbReference>
<comment type="caution">
    <text evidence="1">Lacks conserved residue(s) required for the propagation of feature annotation.</text>
</comment>
<dbReference type="SMART" id="SM00254">
    <property type="entry name" value="ShKT"/>
    <property type="match status" value="1"/>
</dbReference>
<feature type="compositionally biased region" description="Low complexity" evidence="2">
    <location>
        <begin position="135"/>
        <end position="158"/>
    </location>
</feature>
<accession>A0AAE1EYD7</accession>
<dbReference type="AlphaFoldDB" id="A0AAE1EYD7"/>
<evidence type="ECO:0000259" key="3">
    <source>
        <dbReference type="PROSITE" id="PS51670"/>
    </source>
</evidence>
<evidence type="ECO:0000313" key="4">
    <source>
        <dbReference type="EMBL" id="KAK3863606.1"/>
    </source>
</evidence>
<gene>
    <name evidence="4" type="ORF">Pcinc_030648</name>
</gene>
<keyword evidence="1" id="KW-1015">Disulfide bond</keyword>
<feature type="compositionally biased region" description="Pro residues" evidence="2">
    <location>
        <begin position="217"/>
        <end position="227"/>
    </location>
</feature>
<feature type="region of interest" description="Disordered" evidence="2">
    <location>
        <begin position="126"/>
        <end position="338"/>
    </location>
</feature>
<organism evidence="4 5">
    <name type="scientific">Petrolisthes cinctipes</name>
    <name type="common">Flat porcelain crab</name>
    <dbReference type="NCBI Taxonomy" id="88211"/>
    <lineage>
        <taxon>Eukaryota</taxon>
        <taxon>Metazoa</taxon>
        <taxon>Ecdysozoa</taxon>
        <taxon>Arthropoda</taxon>
        <taxon>Crustacea</taxon>
        <taxon>Multicrustacea</taxon>
        <taxon>Malacostraca</taxon>
        <taxon>Eumalacostraca</taxon>
        <taxon>Eucarida</taxon>
        <taxon>Decapoda</taxon>
        <taxon>Pleocyemata</taxon>
        <taxon>Anomura</taxon>
        <taxon>Galatheoidea</taxon>
        <taxon>Porcellanidae</taxon>
        <taxon>Petrolisthes</taxon>
    </lineage>
</organism>
<reference evidence="4" key="1">
    <citation type="submission" date="2023-10" db="EMBL/GenBank/DDBJ databases">
        <title>Genome assemblies of two species of porcelain crab, Petrolisthes cinctipes and Petrolisthes manimaculis (Anomura: Porcellanidae).</title>
        <authorList>
            <person name="Angst P."/>
        </authorList>
    </citation>
    <scope>NUCLEOTIDE SEQUENCE</scope>
    <source>
        <strain evidence="4">PB745_01</strain>
        <tissue evidence="4">Gill</tissue>
    </source>
</reference>
<feature type="compositionally biased region" description="Basic and acidic residues" evidence="2">
    <location>
        <begin position="251"/>
        <end position="268"/>
    </location>
</feature>
<evidence type="ECO:0000313" key="5">
    <source>
        <dbReference type="Proteomes" id="UP001286313"/>
    </source>
</evidence>
<sequence>MIGENCLTTDAFLFPNSDQLLPLLLADDSGSVGGGGGGEGASCVDIDVRCQMWSQLGECTTNPSYMLPNCPRSCHLCTPPHVLYTVDDFNRDEDQQQQQDDDTSDSTTDHHHLVLVPWRGQYYVMENPSQRGQPNTLRDFLDNNNNNNNRPSTSQNPNVLPARYPNVVPRYPNVLLSDTGGPRRKANGCYYTRAQNRRGGGNSDDDDDNNDNNLNPHHPPPTSPLTPPSSAQVYSYSAGGGEGVLSGGGGGRDDGYHHDVMSRVVHEPRRIKRMVNKRGGGKGMSRSQSQDDRRRGQNCNWNVNRFIGTRRWQGGGGKKSHQSAGKRRQNDWNMKEGSRKRVIIYKPQHQQQQYDGGVGGEGLNLGGLMSKKVDKIRKLMSAFGRTQQQPSLHVPPQHVHWKTVQQHPLMREC</sequence>
<feature type="compositionally biased region" description="Gly residues" evidence="2">
    <location>
        <begin position="238"/>
        <end position="250"/>
    </location>
</feature>
<dbReference type="Pfam" id="PF01549">
    <property type="entry name" value="ShK"/>
    <property type="match status" value="1"/>
</dbReference>
<comment type="caution">
    <text evidence="4">The sequence shown here is derived from an EMBL/GenBank/DDBJ whole genome shotgun (WGS) entry which is preliminary data.</text>
</comment>
<keyword evidence="5" id="KW-1185">Reference proteome</keyword>
<feature type="disulfide bond" evidence="1">
    <location>
        <begin position="43"/>
        <end position="77"/>
    </location>
</feature>
<dbReference type="InterPro" id="IPR003582">
    <property type="entry name" value="ShKT_dom"/>
</dbReference>
<evidence type="ECO:0000256" key="1">
    <source>
        <dbReference type="PROSITE-ProRule" id="PRU01005"/>
    </source>
</evidence>
<protein>
    <recommendedName>
        <fullName evidence="3">ShKT domain-containing protein</fullName>
    </recommendedName>
</protein>
<name>A0AAE1EYD7_PETCI</name>
<proteinExistence type="predicted"/>
<feature type="compositionally biased region" description="Basic residues" evidence="2">
    <location>
        <begin position="318"/>
        <end position="327"/>
    </location>
</feature>
<dbReference type="PROSITE" id="PS51670">
    <property type="entry name" value="SHKT"/>
    <property type="match status" value="1"/>
</dbReference>
<feature type="domain" description="ShKT" evidence="3">
    <location>
        <begin position="43"/>
        <end position="77"/>
    </location>
</feature>
<feature type="compositionally biased region" description="Basic and acidic residues" evidence="2">
    <location>
        <begin position="328"/>
        <end position="338"/>
    </location>
</feature>
<dbReference type="Proteomes" id="UP001286313">
    <property type="component" value="Unassembled WGS sequence"/>
</dbReference>